<protein>
    <recommendedName>
        <fullName evidence="1">Histidine kinase/HSP90-like ATPase domain-containing protein</fullName>
    </recommendedName>
</protein>
<comment type="caution">
    <text evidence="2">The sequence shown here is derived from an EMBL/GenBank/DDBJ whole genome shotgun (WGS) entry which is preliminary data.</text>
</comment>
<dbReference type="InterPro" id="IPR036890">
    <property type="entry name" value="HATPase_C_sf"/>
</dbReference>
<proteinExistence type="predicted"/>
<dbReference type="InterPro" id="IPR004358">
    <property type="entry name" value="Sig_transdc_His_kin-like_C"/>
</dbReference>
<evidence type="ECO:0000313" key="2">
    <source>
        <dbReference type="EMBL" id="GAH18386.1"/>
    </source>
</evidence>
<evidence type="ECO:0000259" key="1">
    <source>
        <dbReference type="Pfam" id="PF02518"/>
    </source>
</evidence>
<dbReference type="EMBL" id="BART01030719">
    <property type="protein sequence ID" value="GAH18386.1"/>
    <property type="molecule type" value="Genomic_DNA"/>
</dbReference>
<name>X1DC67_9ZZZZ</name>
<dbReference type="PRINTS" id="PR00344">
    <property type="entry name" value="BCTRLSENSOR"/>
</dbReference>
<sequence>PEMKEKIFLRGQVEKKDKIGLGLGLTLVKKIVGNYNGQIWVEDKNAGDHSKGSNFIIILPEEV</sequence>
<gene>
    <name evidence="2" type="ORF">S01H4_53536</name>
</gene>
<dbReference type="InterPro" id="IPR003594">
    <property type="entry name" value="HATPase_dom"/>
</dbReference>
<dbReference type="Pfam" id="PF02518">
    <property type="entry name" value="HATPase_c"/>
    <property type="match status" value="1"/>
</dbReference>
<feature type="non-terminal residue" evidence="2">
    <location>
        <position position="1"/>
    </location>
</feature>
<accession>X1DC67</accession>
<dbReference type="GO" id="GO:0016772">
    <property type="term" value="F:transferase activity, transferring phosphorus-containing groups"/>
    <property type="evidence" value="ECO:0007669"/>
    <property type="project" value="InterPro"/>
</dbReference>
<dbReference type="Gene3D" id="3.30.565.10">
    <property type="entry name" value="Histidine kinase-like ATPase, C-terminal domain"/>
    <property type="match status" value="1"/>
</dbReference>
<reference evidence="2" key="1">
    <citation type="journal article" date="2014" name="Front. Microbiol.">
        <title>High frequency of phylogenetically diverse reductive dehalogenase-homologous genes in deep subseafloor sedimentary metagenomes.</title>
        <authorList>
            <person name="Kawai M."/>
            <person name="Futagami T."/>
            <person name="Toyoda A."/>
            <person name="Takaki Y."/>
            <person name="Nishi S."/>
            <person name="Hori S."/>
            <person name="Arai W."/>
            <person name="Tsubouchi T."/>
            <person name="Morono Y."/>
            <person name="Uchiyama I."/>
            <person name="Ito T."/>
            <person name="Fujiyama A."/>
            <person name="Inagaki F."/>
            <person name="Takami H."/>
        </authorList>
    </citation>
    <scope>NUCLEOTIDE SEQUENCE</scope>
    <source>
        <strain evidence="2">Expedition CK06-06</strain>
    </source>
</reference>
<dbReference type="AlphaFoldDB" id="X1DC67"/>
<organism evidence="2">
    <name type="scientific">marine sediment metagenome</name>
    <dbReference type="NCBI Taxonomy" id="412755"/>
    <lineage>
        <taxon>unclassified sequences</taxon>
        <taxon>metagenomes</taxon>
        <taxon>ecological metagenomes</taxon>
    </lineage>
</organism>
<dbReference type="SUPFAM" id="SSF55874">
    <property type="entry name" value="ATPase domain of HSP90 chaperone/DNA topoisomerase II/histidine kinase"/>
    <property type="match status" value="1"/>
</dbReference>
<feature type="domain" description="Histidine kinase/HSP90-like ATPase" evidence="1">
    <location>
        <begin position="5"/>
        <end position="62"/>
    </location>
</feature>